<feature type="transmembrane region" description="Helical" evidence="1">
    <location>
        <begin position="121"/>
        <end position="141"/>
    </location>
</feature>
<name>A0A7D5XL44_FERL1</name>
<dbReference type="InterPro" id="IPR019204">
    <property type="entry name" value="DUF2070_membrane"/>
</dbReference>
<reference evidence="4" key="1">
    <citation type="submission" date="2020-07" db="EMBL/GenBank/DDBJ databases">
        <title>Metabolic diversity and evolutionary history of the archaeal phylum ###Micrarchaeota### uncovered from a freshwater lake metagenome.</title>
        <authorList>
            <person name="Kadnikov V.V."/>
            <person name="Savvichev A.S."/>
            <person name="Mardanov A.V."/>
            <person name="Beletsky A.V."/>
            <person name="Chupakov A.V."/>
            <person name="Kokryatskaya N.M."/>
            <person name="Pimenov N.V."/>
            <person name="Ravin N.V."/>
        </authorList>
    </citation>
    <scope>NUCLEOTIDE SEQUENCE [LARGE SCALE GENOMIC DNA]</scope>
</reference>
<dbReference type="KEGG" id="flt:Sv326_0133"/>
<evidence type="ECO:0000313" key="3">
    <source>
        <dbReference type="EMBL" id="QLJ52308.1"/>
    </source>
</evidence>
<gene>
    <name evidence="3" type="ORF">Sv326_0133</name>
</gene>
<dbReference type="Proteomes" id="UP000510821">
    <property type="component" value="Chromosome"/>
</dbReference>
<dbReference type="AlphaFoldDB" id="A0A7D5XL44"/>
<protein>
    <recommendedName>
        <fullName evidence="2">DUF2070 domain-containing protein</fullName>
    </recommendedName>
</protein>
<dbReference type="Pfam" id="PF09843">
    <property type="entry name" value="DUF2070"/>
    <property type="match status" value="1"/>
</dbReference>
<feature type="transmembrane region" description="Helical" evidence="1">
    <location>
        <begin position="180"/>
        <end position="199"/>
    </location>
</feature>
<evidence type="ECO:0000313" key="4">
    <source>
        <dbReference type="Proteomes" id="UP000510821"/>
    </source>
</evidence>
<feature type="domain" description="DUF2070" evidence="2">
    <location>
        <begin position="13"/>
        <end position="588"/>
    </location>
</feature>
<proteinExistence type="predicted"/>
<keyword evidence="1" id="KW-0472">Membrane</keyword>
<feature type="transmembrane region" description="Helical" evidence="1">
    <location>
        <begin position="571"/>
        <end position="594"/>
    </location>
</feature>
<evidence type="ECO:0000259" key="2">
    <source>
        <dbReference type="Pfam" id="PF09843"/>
    </source>
</evidence>
<sequence length="597" mass="65070">MLQDSTGKAVELTRFLSGSLPSSFRIFIFIVVLSFLIGTLANLVTGGELVSSIARGGGEGIFIVGVPAVLSSAICVLMKRRISLKKTLFLSFISSIIYSIFYIAARLIQTSGVTIVNSFNVILVGNALVFALWFSVAYILFSIRRSSLLFGVVQPTLNIVFFLAYGPISAQAAPELVLLKLYFASSIFLVAVYVMFWLVNAPMKRAFGVSSIEAVSLFLAQWFERSKKIEDLLEEVGVNIDTLLGVMAFKAKGKLKCIFLIPYIHFGPFGNLGGSEFPYLLSNAVNEATDAEVMVFHGTATHDFNPVSSEEVVKFIERTRDMLKEMRFSKAVGSITLAKHETCKVHSLVVNNKGFLALTRAPRTTEDVDFSLGLAYRNQAIASGLEEAMIADAHNAETGEITRVEAGDPISFEYMEAVRKAAEKRKKDKPIKLGVAVDSLIDLGKESGVGRDGMKVALFEFNGDKFAFILFDGNGILPSTRKDLISAVKEMGVRCEVMTTDSHSTNVVGGVLNPIGRKNSNEILRRACQCVARAAKNVEAVEADMKVEKVEGVRVFGVSQSQQLIGTVNSIVAVMRIIAPLLFLSAALFALWAITKI</sequence>
<feature type="transmembrane region" description="Helical" evidence="1">
    <location>
        <begin position="148"/>
        <end position="168"/>
    </location>
</feature>
<organism evidence="3 4">
    <name type="scientific">Fermentimicrarchaeum limneticum</name>
    <dbReference type="NCBI Taxonomy" id="2795018"/>
    <lineage>
        <taxon>Archaea</taxon>
        <taxon>Candidatus Micrarchaeota</taxon>
        <taxon>Candidatus Fermentimicrarchaeales</taxon>
        <taxon>Candidatus Fermentimicrarchaeaceae</taxon>
        <taxon>Candidatus Fermentimicrarchaeum</taxon>
    </lineage>
</organism>
<keyword evidence="1" id="KW-1133">Transmembrane helix</keyword>
<feature type="transmembrane region" description="Helical" evidence="1">
    <location>
        <begin position="24"/>
        <end position="44"/>
    </location>
</feature>
<feature type="transmembrane region" description="Helical" evidence="1">
    <location>
        <begin position="56"/>
        <end position="77"/>
    </location>
</feature>
<accession>A0A7D5XL44</accession>
<dbReference type="EMBL" id="CP058998">
    <property type="protein sequence ID" value="QLJ52308.1"/>
    <property type="molecule type" value="Genomic_DNA"/>
</dbReference>
<evidence type="ECO:0000256" key="1">
    <source>
        <dbReference type="SAM" id="Phobius"/>
    </source>
</evidence>
<feature type="transmembrane region" description="Helical" evidence="1">
    <location>
        <begin position="89"/>
        <end position="109"/>
    </location>
</feature>
<keyword evidence="1" id="KW-0812">Transmembrane</keyword>